<dbReference type="InterPro" id="IPR039428">
    <property type="entry name" value="NUOK/Mnh_C1-like"/>
</dbReference>
<dbReference type="CTD" id="4539"/>
<evidence type="ECO:0000313" key="11">
    <source>
        <dbReference type="EMBL" id="ABJ55668.1"/>
    </source>
</evidence>
<feature type="transmembrane region" description="Helical" evidence="10">
    <location>
        <begin position="29"/>
        <end position="50"/>
    </location>
</feature>
<evidence type="ECO:0000256" key="6">
    <source>
        <dbReference type="ARBA" id="ARBA00022989"/>
    </source>
</evidence>
<keyword evidence="7" id="KW-0520">NAD</keyword>
<dbReference type="GeneID" id="8457701"/>
<keyword evidence="5" id="KW-1278">Translocase</keyword>
<sequence>MWVIEKLFLWGVLASIFGIIGNRRHLLGLLLLLEILLFSLFMGSVISGGLINFFSFSLMILGVGACEAAVGLGMLISFARVKGSDLVSVGLSLSYSTQGLEVVLLLEH</sequence>
<keyword evidence="4 10" id="KW-0812">Transmembrane</keyword>
<keyword evidence="11" id="KW-0496">Mitochondrion</keyword>
<dbReference type="GO" id="GO:0016020">
    <property type="term" value="C:membrane"/>
    <property type="evidence" value="ECO:0007669"/>
    <property type="project" value="UniProtKB-SubCell"/>
</dbReference>
<evidence type="ECO:0000256" key="2">
    <source>
        <dbReference type="ARBA" id="ARBA00010519"/>
    </source>
</evidence>
<dbReference type="Gene3D" id="1.10.287.3510">
    <property type="match status" value="1"/>
</dbReference>
<name>C9V3L3_9BIVA</name>
<dbReference type="RefSeq" id="YP_003208143.1">
    <property type="nucleotide sequence ID" value="NC_013271.1"/>
</dbReference>
<dbReference type="Pfam" id="PF00420">
    <property type="entry name" value="Oxidored_q2"/>
    <property type="match status" value="1"/>
</dbReference>
<protein>
    <recommendedName>
        <fullName evidence="3">NADH-ubiquinone oxidoreductase chain 4L</fullName>
    </recommendedName>
    <alternativeName>
        <fullName evidence="9">NADH dehydrogenase subunit 4L</fullName>
    </alternativeName>
</protein>
<keyword evidence="6 10" id="KW-1133">Transmembrane helix</keyword>
<dbReference type="AlphaFoldDB" id="C9V3L3"/>
<evidence type="ECO:0000256" key="8">
    <source>
        <dbReference type="ARBA" id="ARBA00023136"/>
    </source>
</evidence>
<organism evidence="11">
    <name type="scientific">Loripes lacteus</name>
    <dbReference type="NCBI Taxonomy" id="406538"/>
    <lineage>
        <taxon>Eukaryota</taxon>
        <taxon>Metazoa</taxon>
        <taxon>Spiralia</taxon>
        <taxon>Lophotrochozoa</taxon>
        <taxon>Mollusca</taxon>
        <taxon>Bivalvia</taxon>
        <taxon>Autobranchia</taxon>
        <taxon>Heteroconchia</taxon>
        <taxon>Euheterodonta</taxon>
        <taxon>Imparidentia</taxon>
        <taxon>Lucinida</taxon>
        <taxon>Lucinoidea</taxon>
        <taxon>Lucinidae</taxon>
        <taxon>Loripes</taxon>
    </lineage>
</organism>
<evidence type="ECO:0000256" key="7">
    <source>
        <dbReference type="ARBA" id="ARBA00023027"/>
    </source>
</evidence>
<evidence type="ECO:0000256" key="3">
    <source>
        <dbReference type="ARBA" id="ARBA00016612"/>
    </source>
</evidence>
<accession>C9V3L3</accession>
<feature type="transmembrane region" description="Helical" evidence="10">
    <location>
        <begin position="6"/>
        <end position="22"/>
    </location>
</feature>
<dbReference type="EMBL" id="EF043341">
    <property type="protein sequence ID" value="ABJ55668.1"/>
    <property type="molecule type" value="Genomic_DNA"/>
</dbReference>
<gene>
    <name evidence="11" type="primary">ND4L</name>
</gene>
<comment type="subcellular location">
    <subcellularLocation>
        <location evidence="1">Membrane</location>
        <topology evidence="1">Multi-pass membrane protein</topology>
    </subcellularLocation>
</comment>
<proteinExistence type="inferred from homology"/>
<feature type="transmembrane region" description="Helical" evidence="10">
    <location>
        <begin position="56"/>
        <end position="78"/>
    </location>
</feature>
<geneLocation type="mitochondrion" evidence="11"/>
<evidence type="ECO:0000256" key="4">
    <source>
        <dbReference type="ARBA" id="ARBA00022692"/>
    </source>
</evidence>
<evidence type="ECO:0000256" key="10">
    <source>
        <dbReference type="SAM" id="Phobius"/>
    </source>
</evidence>
<comment type="similarity">
    <text evidence="2">Belongs to the complex I subunit 4L family.</text>
</comment>
<evidence type="ECO:0000256" key="9">
    <source>
        <dbReference type="ARBA" id="ARBA00031586"/>
    </source>
</evidence>
<keyword evidence="8 10" id="KW-0472">Membrane</keyword>
<evidence type="ECO:0000256" key="1">
    <source>
        <dbReference type="ARBA" id="ARBA00004141"/>
    </source>
</evidence>
<reference evidence="11" key="1">
    <citation type="submission" date="2006-10" db="EMBL/GenBank/DDBJ databases">
        <title>The complete sequences and gene organization of the mitochondrial genomes of the heterodont bivalves Loripes lacteus and Lucinella divaricata.</title>
        <authorList>
            <person name="Dreyer H."/>
            <person name="Steiner G."/>
            <person name="Satler M."/>
        </authorList>
    </citation>
    <scope>NUCLEOTIDE SEQUENCE</scope>
</reference>
<evidence type="ECO:0000256" key="5">
    <source>
        <dbReference type="ARBA" id="ARBA00022967"/>
    </source>
</evidence>